<accession>A0ABT6FBB4</accession>
<protein>
    <submittedName>
        <fullName evidence="2">Uncharacterized protein</fullName>
    </submittedName>
</protein>
<evidence type="ECO:0000256" key="1">
    <source>
        <dbReference type="SAM" id="MobiDB-lite"/>
    </source>
</evidence>
<proteinExistence type="predicted"/>
<name>A0ABT6FBB4_9BACT</name>
<evidence type="ECO:0000313" key="3">
    <source>
        <dbReference type="Proteomes" id="UP001216907"/>
    </source>
</evidence>
<keyword evidence="3" id="KW-1185">Reference proteome</keyword>
<sequence length="62" mass="6719">MSGPIVRKYGFPNHEQIFGRRPPEHGADEPKKDEDDAAPKPAEADPKAAGKPEPKADQRGEG</sequence>
<organism evidence="2 3">
    <name type="scientific">Paludisphaera mucosa</name>
    <dbReference type="NCBI Taxonomy" id="3030827"/>
    <lineage>
        <taxon>Bacteria</taxon>
        <taxon>Pseudomonadati</taxon>
        <taxon>Planctomycetota</taxon>
        <taxon>Planctomycetia</taxon>
        <taxon>Isosphaerales</taxon>
        <taxon>Isosphaeraceae</taxon>
        <taxon>Paludisphaera</taxon>
    </lineage>
</organism>
<dbReference type="RefSeq" id="WP_277861032.1">
    <property type="nucleotide sequence ID" value="NZ_JARRAG010000002.1"/>
</dbReference>
<dbReference type="Proteomes" id="UP001216907">
    <property type="component" value="Unassembled WGS sequence"/>
</dbReference>
<feature type="region of interest" description="Disordered" evidence="1">
    <location>
        <begin position="1"/>
        <end position="62"/>
    </location>
</feature>
<comment type="caution">
    <text evidence="2">The sequence shown here is derived from an EMBL/GenBank/DDBJ whole genome shotgun (WGS) entry which is preliminary data.</text>
</comment>
<feature type="compositionally biased region" description="Basic and acidic residues" evidence="1">
    <location>
        <begin position="17"/>
        <end position="62"/>
    </location>
</feature>
<gene>
    <name evidence="2" type="ORF">PZE19_12895</name>
</gene>
<dbReference type="EMBL" id="JARRAG010000002">
    <property type="protein sequence ID" value="MDG3004678.1"/>
    <property type="molecule type" value="Genomic_DNA"/>
</dbReference>
<reference evidence="2 3" key="1">
    <citation type="submission" date="2023-03" db="EMBL/GenBank/DDBJ databases">
        <title>Paludisphaera mucosa sp. nov. a novel planctomycete from northern fen.</title>
        <authorList>
            <person name="Ivanova A."/>
        </authorList>
    </citation>
    <scope>NUCLEOTIDE SEQUENCE [LARGE SCALE GENOMIC DNA]</scope>
    <source>
        <strain evidence="2 3">Pla2</strain>
    </source>
</reference>
<evidence type="ECO:0000313" key="2">
    <source>
        <dbReference type="EMBL" id="MDG3004678.1"/>
    </source>
</evidence>